<dbReference type="GO" id="GO:0044550">
    <property type="term" value="P:secondary metabolite biosynthetic process"/>
    <property type="evidence" value="ECO:0007669"/>
    <property type="project" value="TreeGrafter"/>
</dbReference>
<dbReference type="STRING" id="714943.Mucpa_4082"/>
<name>H1Y0C4_9SPHI</name>
<evidence type="ECO:0000259" key="3">
    <source>
        <dbReference type="Pfam" id="PF08541"/>
    </source>
</evidence>
<dbReference type="RefSeq" id="WP_008508922.1">
    <property type="nucleotide sequence ID" value="NZ_CM001403.1"/>
</dbReference>
<evidence type="ECO:0000259" key="4">
    <source>
        <dbReference type="Pfam" id="PF08545"/>
    </source>
</evidence>
<dbReference type="Pfam" id="PF08545">
    <property type="entry name" value="ACP_syn_III"/>
    <property type="match status" value="1"/>
</dbReference>
<dbReference type="PANTHER" id="PTHR34069:SF2">
    <property type="entry name" value="BETA-KETOACYL-[ACYL-CARRIER-PROTEIN] SYNTHASE III"/>
    <property type="match status" value="1"/>
</dbReference>
<gene>
    <name evidence="5" type="ORF">Mucpa_4082</name>
</gene>
<dbReference type="EMBL" id="CM001403">
    <property type="protein sequence ID" value="EHQ28173.1"/>
    <property type="molecule type" value="Genomic_DNA"/>
</dbReference>
<accession>H1Y0C4</accession>
<dbReference type="Pfam" id="PF08541">
    <property type="entry name" value="ACP_syn_III_C"/>
    <property type="match status" value="1"/>
</dbReference>
<organism evidence="5 6">
    <name type="scientific">Mucilaginibacter paludis DSM 18603</name>
    <dbReference type="NCBI Taxonomy" id="714943"/>
    <lineage>
        <taxon>Bacteria</taxon>
        <taxon>Pseudomonadati</taxon>
        <taxon>Bacteroidota</taxon>
        <taxon>Sphingobacteriia</taxon>
        <taxon>Sphingobacteriales</taxon>
        <taxon>Sphingobacteriaceae</taxon>
        <taxon>Mucilaginibacter</taxon>
    </lineage>
</organism>
<feature type="domain" description="Beta-ketoacyl-[acyl-carrier-protein] synthase III N-terminal" evidence="4">
    <location>
        <begin position="133"/>
        <end position="209"/>
    </location>
</feature>
<dbReference type="InterPro" id="IPR016039">
    <property type="entry name" value="Thiolase-like"/>
</dbReference>
<keyword evidence="2" id="KW-0012">Acyltransferase</keyword>
<keyword evidence="1" id="KW-0808">Transferase</keyword>
<dbReference type="GO" id="GO:0004315">
    <property type="term" value="F:3-oxoacyl-[acyl-carrier-protein] synthase activity"/>
    <property type="evidence" value="ECO:0007669"/>
    <property type="project" value="InterPro"/>
</dbReference>
<dbReference type="InterPro" id="IPR013751">
    <property type="entry name" value="ACP_syn_III_N"/>
</dbReference>
<reference evidence="5" key="1">
    <citation type="submission" date="2011-09" db="EMBL/GenBank/DDBJ databases">
        <title>The permanent draft genome of Mucilaginibacter paludis DSM 18603.</title>
        <authorList>
            <consortium name="US DOE Joint Genome Institute (JGI-PGF)"/>
            <person name="Lucas S."/>
            <person name="Han J."/>
            <person name="Lapidus A."/>
            <person name="Bruce D."/>
            <person name="Goodwin L."/>
            <person name="Pitluck S."/>
            <person name="Peters L."/>
            <person name="Kyrpides N."/>
            <person name="Mavromatis K."/>
            <person name="Ivanova N."/>
            <person name="Mikhailova N."/>
            <person name="Held B."/>
            <person name="Detter J.C."/>
            <person name="Tapia R."/>
            <person name="Han C."/>
            <person name="Land M."/>
            <person name="Hauser L."/>
            <person name="Markowitz V."/>
            <person name="Cheng J.-F."/>
            <person name="Hugenholtz P."/>
            <person name="Woyke T."/>
            <person name="Wu D."/>
            <person name="Tindall B."/>
            <person name="Brambilla E."/>
            <person name="Klenk H.-P."/>
            <person name="Eisen J.A."/>
        </authorList>
    </citation>
    <scope>NUCLEOTIDE SEQUENCE [LARGE SCALE GENOMIC DNA]</scope>
    <source>
        <strain evidence="5">DSM 18603</strain>
    </source>
</reference>
<evidence type="ECO:0000313" key="5">
    <source>
        <dbReference type="EMBL" id="EHQ28173.1"/>
    </source>
</evidence>
<protein>
    <submittedName>
        <fullName evidence="5">3-Oxoacyl-(Acyl-carrier-protein (ACP)) synthase III</fullName>
    </submittedName>
</protein>
<dbReference type="eggNOG" id="COG0332">
    <property type="taxonomic scope" value="Bacteria"/>
</dbReference>
<dbReference type="SUPFAM" id="SSF53901">
    <property type="entry name" value="Thiolase-like"/>
    <property type="match status" value="1"/>
</dbReference>
<dbReference type="GO" id="GO:0006633">
    <property type="term" value="P:fatty acid biosynthetic process"/>
    <property type="evidence" value="ECO:0007669"/>
    <property type="project" value="InterPro"/>
</dbReference>
<dbReference type="Proteomes" id="UP000002774">
    <property type="component" value="Chromosome"/>
</dbReference>
<evidence type="ECO:0000313" key="6">
    <source>
        <dbReference type="Proteomes" id="UP000002774"/>
    </source>
</evidence>
<evidence type="ECO:0000256" key="1">
    <source>
        <dbReference type="ARBA" id="ARBA00022679"/>
    </source>
</evidence>
<dbReference type="PANTHER" id="PTHR34069">
    <property type="entry name" value="3-OXOACYL-[ACYL-CARRIER-PROTEIN] SYNTHASE 3"/>
    <property type="match status" value="1"/>
</dbReference>
<dbReference type="HOGENOM" id="CLU_039592_4_1_10"/>
<dbReference type="OrthoDB" id="5171393at2"/>
<dbReference type="Gene3D" id="3.40.47.10">
    <property type="match status" value="2"/>
</dbReference>
<evidence type="ECO:0000256" key="2">
    <source>
        <dbReference type="ARBA" id="ARBA00023315"/>
    </source>
</evidence>
<feature type="domain" description="Beta-ketoacyl-[acyl-carrier-protein] synthase III C-terminal" evidence="3">
    <location>
        <begin position="259"/>
        <end position="359"/>
    </location>
</feature>
<sequence>MKNTIQTVFAATGSYIPDMIVKNSDFLNHSFFEKNGTPILKDNATVIEKFREIAGIEERRYARPEQRASDLGFLAAKDALESSGIDAETLDYIIVAHNFGDVTYETNRSDMVPTLASRIKHMLGIKNADCVAYDLPFGCPGWVQGVIQADYFIRSGDAKRCMVIGTETLSRVVDPHDRDTMLYSDGGGAVILEASSEETVGILSHKTQTHSLEHAMLLTMHNPVYDCGGEENDIFLTMNGRKLYEFALSNVPLVVKAALDKAGVHLSEIKKVLIHQANDKMDNAILQRLFKLYDIESFDSAEVMPMIISWLGNSSVATVPTLLDIILKNKMPGHHIGKGDKVVFASVGAGMNINAIVYQF</sequence>
<keyword evidence="6" id="KW-1185">Reference proteome</keyword>
<dbReference type="InterPro" id="IPR013747">
    <property type="entry name" value="ACP_syn_III_C"/>
</dbReference>
<dbReference type="CDD" id="cd00830">
    <property type="entry name" value="KAS_III"/>
    <property type="match status" value="1"/>
</dbReference>
<proteinExistence type="predicted"/>
<dbReference type="AlphaFoldDB" id="H1Y0C4"/>